<evidence type="ECO:0000259" key="4">
    <source>
        <dbReference type="PROSITE" id="PS50013"/>
    </source>
</evidence>
<dbReference type="PRINTS" id="PR00504">
    <property type="entry name" value="CHROMODOMAIN"/>
</dbReference>
<feature type="domain" description="Chromo" evidence="4">
    <location>
        <begin position="39"/>
        <end position="99"/>
    </location>
</feature>
<evidence type="ECO:0000313" key="6">
    <source>
        <dbReference type="Proteomes" id="UP001460270"/>
    </source>
</evidence>
<dbReference type="PANTHER" id="PTHR22812">
    <property type="entry name" value="CHROMOBOX PROTEIN"/>
    <property type="match status" value="1"/>
</dbReference>
<dbReference type="InterPro" id="IPR023779">
    <property type="entry name" value="Chromodomain_CS"/>
</dbReference>
<dbReference type="Proteomes" id="UP001460270">
    <property type="component" value="Unassembled WGS sequence"/>
</dbReference>
<protein>
    <recommendedName>
        <fullName evidence="4">Chromo domain-containing protein</fullName>
    </recommendedName>
</protein>
<dbReference type="PROSITE" id="PS50013">
    <property type="entry name" value="CHROMO_2"/>
    <property type="match status" value="1"/>
</dbReference>
<evidence type="ECO:0000313" key="5">
    <source>
        <dbReference type="EMBL" id="KAK7877621.1"/>
    </source>
</evidence>
<dbReference type="SUPFAM" id="SSF54160">
    <property type="entry name" value="Chromo domain-like"/>
    <property type="match status" value="1"/>
</dbReference>
<dbReference type="AlphaFoldDB" id="A0AAW0MH28"/>
<reference evidence="6" key="1">
    <citation type="submission" date="2024-04" db="EMBL/GenBank/DDBJ databases">
        <title>Salinicola lusitanus LLJ914,a marine bacterium isolated from the Okinawa Trough.</title>
        <authorList>
            <person name="Li J."/>
        </authorList>
    </citation>
    <scope>NUCLEOTIDE SEQUENCE [LARGE SCALE GENOMIC DNA]</scope>
</reference>
<organism evidence="5 6">
    <name type="scientific">Mugilogobius chulae</name>
    <name type="common">yellowstripe goby</name>
    <dbReference type="NCBI Taxonomy" id="88201"/>
    <lineage>
        <taxon>Eukaryota</taxon>
        <taxon>Metazoa</taxon>
        <taxon>Chordata</taxon>
        <taxon>Craniata</taxon>
        <taxon>Vertebrata</taxon>
        <taxon>Euteleostomi</taxon>
        <taxon>Actinopterygii</taxon>
        <taxon>Neopterygii</taxon>
        <taxon>Teleostei</taxon>
        <taxon>Neoteleostei</taxon>
        <taxon>Acanthomorphata</taxon>
        <taxon>Gobiaria</taxon>
        <taxon>Gobiiformes</taxon>
        <taxon>Gobioidei</taxon>
        <taxon>Gobiidae</taxon>
        <taxon>Gobionellinae</taxon>
        <taxon>Mugilogobius</taxon>
    </lineage>
</organism>
<comment type="caution">
    <text evidence="5">The sequence shown here is derived from an EMBL/GenBank/DDBJ whole genome shotgun (WGS) entry which is preliminary data.</text>
</comment>
<dbReference type="SMART" id="SM00298">
    <property type="entry name" value="CHROMO"/>
    <property type="match status" value="1"/>
</dbReference>
<dbReference type="InterPro" id="IPR017984">
    <property type="entry name" value="Chromo_dom_subgr"/>
</dbReference>
<gene>
    <name evidence="5" type="ORF">WMY93_031633</name>
</gene>
<dbReference type="InterPro" id="IPR051219">
    <property type="entry name" value="Heterochromatin_chromo-domain"/>
</dbReference>
<comment type="subcellular location">
    <subcellularLocation>
        <location evidence="1">Nucleus</location>
    </subcellularLocation>
</comment>
<feature type="region of interest" description="Disordered" evidence="3">
    <location>
        <begin position="126"/>
        <end position="147"/>
    </location>
</feature>
<dbReference type="Pfam" id="PF00385">
    <property type="entry name" value="Chromo"/>
    <property type="match status" value="1"/>
</dbReference>
<dbReference type="PROSITE" id="PS00598">
    <property type="entry name" value="CHROMO_1"/>
    <property type="match status" value="1"/>
</dbReference>
<accession>A0AAW0MH28</accession>
<evidence type="ECO:0000256" key="1">
    <source>
        <dbReference type="ARBA" id="ARBA00004123"/>
    </source>
</evidence>
<dbReference type="EMBL" id="JBBPFD010000680">
    <property type="protein sequence ID" value="KAK7877621.1"/>
    <property type="molecule type" value="Genomic_DNA"/>
</dbReference>
<dbReference type="GO" id="GO:0005634">
    <property type="term" value="C:nucleus"/>
    <property type="evidence" value="ECO:0007669"/>
    <property type="project" value="UniProtKB-SubCell"/>
</dbReference>
<dbReference type="Gene3D" id="2.40.50.40">
    <property type="match status" value="1"/>
</dbReference>
<evidence type="ECO:0000256" key="2">
    <source>
        <dbReference type="ARBA" id="ARBA00023242"/>
    </source>
</evidence>
<keyword evidence="2" id="KW-0539">Nucleus</keyword>
<dbReference type="InterPro" id="IPR023780">
    <property type="entry name" value="Chromo_domain"/>
</dbReference>
<proteinExistence type="predicted"/>
<dbReference type="InterPro" id="IPR016197">
    <property type="entry name" value="Chromo-like_dom_sf"/>
</dbReference>
<dbReference type="InterPro" id="IPR000953">
    <property type="entry name" value="Chromo/chromo_shadow_dom"/>
</dbReference>
<keyword evidence="6" id="KW-1185">Reference proteome</keyword>
<sequence>MLLRVQTRLDRTGPACTRFTQNLSVHAPAVSMETEEDLYEVERIVDRRRSCQGQVQYLVRWRGFGSDCDTWEPEEHLQTCSPHVQEFNQRLLKEVRHTRHTYETLERHMRHTALENMRETHGNLKNIYRPAPSCSRVQPAPAQRGET</sequence>
<evidence type="ECO:0000256" key="3">
    <source>
        <dbReference type="SAM" id="MobiDB-lite"/>
    </source>
</evidence>
<name>A0AAW0MH28_9GOBI</name>